<dbReference type="AlphaFoldDB" id="A0AAV5AGT6"/>
<comment type="caution">
    <text evidence="2">The sequence shown here is derived from an EMBL/GenBank/DDBJ whole genome shotgun (WGS) entry which is preliminary data.</text>
</comment>
<feature type="compositionally biased region" description="Polar residues" evidence="1">
    <location>
        <begin position="414"/>
        <end position="426"/>
    </location>
</feature>
<protein>
    <submittedName>
        <fullName evidence="2">Uncharacterized protein</fullName>
    </submittedName>
</protein>
<feature type="compositionally biased region" description="Polar residues" evidence="1">
    <location>
        <begin position="117"/>
        <end position="128"/>
    </location>
</feature>
<proteinExistence type="predicted"/>
<feature type="region of interest" description="Disordered" evidence="1">
    <location>
        <begin position="93"/>
        <end position="130"/>
    </location>
</feature>
<sequence length="683" mass="77307">MVRAATSTSASLGGLFGDGSSDLTDLTDTEEVSASISRERTGSPVASGSSIPWTSSTNSRSRKTITYKSKRKLSTEMPVPSVVSAPVAVERCRPASKQAQRDSAPSTPPNAKRRKLNQTPPSTSQSLKSLVLQPPSISTLRISSSFIDPSKKLDDIFSEKDVVWIKVSLHGEEVQPDEEKGGSFYWWPAQVLEDDLSETTIELFGNPGYDIPRRIKLPPFSSRTVSFRLDNQLRYKESSFFEEFSSEGAVMLPDLTTRWNAAVAQALEAEREELLPDASSLINDIVPTKQPRNGKEKEPYLPCTSSQSCTEKSPIKPPDESVRVGEDGELVLASDHRGRPDHWPARVVSRSLDQKNRRWLYEVCYIDGKRKKLERSRFFTCMEPGFATCQMGQWETIRPPSEDSSDDEDETHDNNPQEFSHALSPSPSNPDLEDIQDADEFFDRSLPNQMKYVHPILCRVIRREYPPAYISHDDFIKGGKARQELVRSAANYGQFSENEIQKITNLIRKVMLRDERWAKRVIEDEEDQQPGEILSMIEEKPESKDKMTDSERYSGKPRPKGCEAYENLSRADRGLYCTDVLLPVAIVQLHLLRSGERKSWKVQSEEQEKALYSKGLELMVVTHKNTFQWVSELVTMRRMAENLQKKKMRKTTVATNHAKRENDGTTAIASTPPARSRRRQVQV</sequence>
<feature type="compositionally biased region" description="Polar residues" evidence="1">
    <location>
        <begin position="44"/>
        <end position="59"/>
    </location>
</feature>
<keyword evidence="3" id="KW-1185">Reference proteome</keyword>
<evidence type="ECO:0000313" key="3">
    <source>
        <dbReference type="Proteomes" id="UP001050691"/>
    </source>
</evidence>
<accession>A0AAV5AGT6</accession>
<feature type="compositionally biased region" description="Low complexity" evidence="1">
    <location>
        <begin position="9"/>
        <end position="24"/>
    </location>
</feature>
<reference evidence="2" key="1">
    <citation type="submission" date="2021-10" db="EMBL/GenBank/DDBJ databases">
        <title>De novo Genome Assembly of Clathrus columnatus (Basidiomycota, Fungi) Using Illumina and Nanopore Sequence Data.</title>
        <authorList>
            <person name="Ogiso-Tanaka E."/>
            <person name="Itagaki H."/>
            <person name="Hosoya T."/>
            <person name="Hosaka K."/>
        </authorList>
    </citation>
    <scope>NUCLEOTIDE SEQUENCE</scope>
    <source>
        <strain evidence="2">MO-923</strain>
    </source>
</reference>
<feature type="region of interest" description="Disordered" evidence="1">
    <location>
        <begin position="285"/>
        <end position="322"/>
    </location>
</feature>
<feature type="compositionally biased region" description="Basic residues" evidence="1">
    <location>
        <begin position="60"/>
        <end position="72"/>
    </location>
</feature>
<feature type="region of interest" description="Disordered" evidence="1">
    <location>
        <begin position="1"/>
        <end position="81"/>
    </location>
</feature>
<feature type="region of interest" description="Disordered" evidence="1">
    <location>
        <begin position="528"/>
        <end position="559"/>
    </location>
</feature>
<feature type="region of interest" description="Disordered" evidence="1">
    <location>
        <begin position="649"/>
        <end position="683"/>
    </location>
</feature>
<dbReference type="EMBL" id="BPWL01000007">
    <property type="protein sequence ID" value="GJJ12379.1"/>
    <property type="molecule type" value="Genomic_DNA"/>
</dbReference>
<evidence type="ECO:0000313" key="2">
    <source>
        <dbReference type="EMBL" id="GJJ12379.1"/>
    </source>
</evidence>
<evidence type="ECO:0000256" key="1">
    <source>
        <dbReference type="SAM" id="MobiDB-lite"/>
    </source>
</evidence>
<organism evidence="2 3">
    <name type="scientific">Clathrus columnatus</name>
    <dbReference type="NCBI Taxonomy" id="1419009"/>
    <lineage>
        <taxon>Eukaryota</taxon>
        <taxon>Fungi</taxon>
        <taxon>Dikarya</taxon>
        <taxon>Basidiomycota</taxon>
        <taxon>Agaricomycotina</taxon>
        <taxon>Agaricomycetes</taxon>
        <taxon>Phallomycetidae</taxon>
        <taxon>Phallales</taxon>
        <taxon>Clathraceae</taxon>
        <taxon>Clathrus</taxon>
    </lineage>
</organism>
<name>A0AAV5AGT6_9AGAM</name>
<feature type="compositionally biased region" description="Basic and acidic residues" evidence="1">
    <location>
        <begin position="537"/>
        <end position="554"/>
    </location>
</feature>
<feature type="region of interest" description="Disordered" evidence="1">
    <location>
        <begin position="392"/>
        <end position="434"/>
    </location>
</feature>
<gene>
    <name evidence="2" type="ORF">Clacol_006620</name>
</gene>
<feature type="compositionally biased region" description="Basic and acidic residues" evidence="1">
    <location>
        <begin position="313"/>
        <end position="322"/>
    </location>
</feature>
<dbReference type="Proteomes" id="UP001050691">
    <property type="component" value="Unassembled WGS sequence"/>
</dbReference>